<dbReference type="GO" id="GO:0005634">
    <property type="term" value="C:nucleus"/>
    <property type="evidence" value="ECO:0007669"/>
    <property type="project" value="UniProtKB-UniRule"/>
</dbReference>
<name>A0A1J6J1U1_NICAT</name>
<feature type="compositionally biased region" description="Polar residues" evidence="2">
    <location>
        <begin position="383"/>
        <end position="398"/>
    </location>
</feature>
<dbReference type="Proteomes" id="UP000187609">
    <property type="component" value="Unassembled WGS sequence"/>
</dbReference>
<dbReference type="Gene3D" id="1.10.30.10">
    <property type="entry name" value="High mobility group box domain"/>
    <property type="match status" value="1"/>
</dbReference>
<dbReference type="InterPro" id="IPR045303">
    <property type="entry name" value="ARID_HMGB9-like"/>
</dbReference>
<dbReference type="SUPFAM" id="SSF46774">
    <property type="entry name" value="ARID-like"/>
    <property type="match status" value="1"/>
</dbReference>
<dbReference type="GO" id="GO:0009846">
    <property type="term" value="P:pollen germination"/>
    <property type="evidence" value="ECO:0007669"/>
    <property type="project" value="EnsemblPlants"/>
</dbReference>
<dbReference type="AlphaFoldDB" id="A0A1J6J1U1"/>
<dbReference type="EMBL" id="MJEQ01037189">
    <property type="protein sequence ID" value="OIT01241.1"/>
    <property type="molecule type" value="Genomic_DNA"/>
</dbReference>
<feature type="region of interest" description="Disordered" evidence="2">
    <location>
        <begin position="366"/>
        <end position="404"/>
    </location>
</feature>
<dbReference type="InterPro" id="IPR036910">
    <property type="entry name" value="HMG_box_dom_sf"/>
</dbReference>
<dbReference type="GO" id="GO:0000976">
    <property type="term" value="F:transcription cis-regulatory region binding"/>
    <property type="evidence" value="ECO:0007669"/>
    <property type="project" value="EnsemblPlants"/>
</dbReference>
<feature type="compositionally biased region" description="Acidic residues" evidence="2">
    <location>
        <begin position="433"/>
        <end position="446"/>
    </location>
</feature>
<evidence type="ECO:0000259" key="3">
    <source>
        <dbReference type="PROSITE" id="PS50118"/>
    </source>
</evidence>
<dbReference type="CDD" id="cd22009">
    <property type="entry name" value="HMG-box_AtHMGB9-like"/>
    <property type="match status" value="1"/>
</dbReference>
<evidence type="ECO:0000256" key="1">
    <source>
        <dbReference type="PROSITE-ProRule" id="PRU00267"/>
    </source>
</evidence>
<dbReference type="GeneID" id="109229541"/>
<dbReference type="Gene3D" id="1.10.150.60">
    <property type="entry name" value="ARID DNA-binding domain"/>
    <property type="match status" value="1"/>
</dbReference>
<organism evidence="5 6">
    <name type="scientific">Nicotiana attenuata</name>
    <name type="common">Coyote tobacco</name>
    <dbReference type="NCBI Taxonomy" id="49451"/>
    <lineage>
        <taxon>Eukaryota</taxon>
        <taxon>Viridiplantae</taxon>
        <taxon>Streptophyta</taxon>
        <taxon>Embryophyta</taxon>
        <taxon>Tracheophyta</taxon>
        <taxon>Spermatophyta</taxon>
        <taxon>Magnoliopsida</taxon>
        <taxon>eudicotyledons</taxon>
        <taxon>Gunneridae</taxon>
        <taxon>Pentapetalae</taxon>
        <taxon>asterids</taxon>
        <taxon>lamiids</taxon>
        <taxon>Solanales</taxon>
        <taxon>Solanaceae</taxon>
        <taxon>Nicotianoideae</taxon>
        <taxon>Nicotianeae</taxon>
        <taxon>Nicotiana</taxon>
    </lineage>
</organism>
<accession>A0A1J6J1U1</accession>
<dbReference type="PANTHER" id="PTHR46691">
    <property type="entry name" value="HIGH MOBILITY GROUP B PROTEIN 9"/>
    <property type="match status" value="1"/>
</dbReference>
<dbReference type="SUPFAM" id="SSF47095">
    <property type="entry name" value="HMG-box"/>
    <property type="match status" value="1"/>
</dbReference>
<evidence type="ECO:0000256" key="2">
    <source>
        <dbReference type="SAM" id="MobiDB-lite"/>
    </source>
</evidence>
<proteinExistence type="predicted"/>
<sequence>MASSSAENSPVPLRVAPPNYHPYPPPLATYENVVASPQLFMDTLQKFHAAMRTKFMIPVIGGKPLDLHRLFVEVTTRGGIAKVLGEKRWKEVTTVFSFPSSATNASFILRKYYISLIYHYERVYYFKAKHWTPSPDVLQQVSHAAAPPHGLAGYVLPSPEIEAATPKLQMVETTFPEETAAPSTGSPVCGVIDGKFESGYLITVKIGSEDFKGVLYQVPTNTMHQELQNQNLPVYNAGKAASATGVVRRKRRKKCEIKKRDPAHPKPNRSGYNFFFAEQHARLKPLYPGKDREISRMIGELWNNLNVPEKMIYQERALQDKERYRLEMEDYRERLKTGQVVNNPLQIQLPIEHNVDMIDVQSELPSENGNISWSPEYRPSSDKCAQSNLENNKGTNPNLDAKAPKATNNVGVEALGDEEEFELLKRVDMVECEDKEMQEEEEEDEADKQKELQHSKEKVLFFLEDKNLLPTVEKI</sequence>
<dbReference type="FunFam" id="1.10.30.10:FF:000055">
    <property type="entry name" value="High mobility group B protein 15"/>
    <property type="match status" value="1"/>
</dbReference>
<dbReference type="SMART" id="SM00501">
    <property type="entry name" value="BRIGHT"/>
    <property type="match status" value="1"/>
</dbReference>
<dbReference type="OMA" id="QPRINIT"/>
<dbReference type="SMART" id="SM00398">
    <property type="entry name" value="HMG"/>
    <property type="match status" value="1"/>
</dbReference>
<keyword evidence="1" id="KW-0238">DNA-binding</keyword>
<dbReference type="InterPro" id="IPR036431">
    <property type="entry name" value="ARID_dom_sf"/>
</dbReference>
<keyword evidence="6" id="KW-1185">Reference proteome</keyword>
<dbReference type="InterPro" id="IPR001606">
    <property type="entry name" value="ARID_dom"/>
</dbReference>
<dbReference type="Pfam" id="PF01388">
    <property type="entry name" value="ARID"/>
    <property type="match status" value="1"/>
</dbReference>
<dbReference type="OrthoDB" id="338531at2759"/>
<keyword evidence="1" id="KW-0539">Nucleus</keyword>
<evidence type="ECO:0000313" key="5">
    <source>
        <dbReference type="EMBL" id="OIT01241.1"/>
    </source>
</evidence>
<feature type="region of interest" description="Disordered" evidence="2">
    <location>
        <begin position="433"/>
        <end position="452"/>
    </location>
</feature>
<dbReference type="SMR" id="A0A1J6J1U1"/>
<comment type="caution">
    <text evidence="5">The sequence shown here is derived from an EMBL/GenBank/DDBJ whole genome shotgun (WGS) entry which is preliminary data.</text>
</comment>
<dbReference type="GO" id="GO:0090406">
    <property type="term" value="C:pollen tube"/>
    <property type="evidence" value="ECO:0007669"/>
    <property type="project" value="EnsemblPlants"/>
</dbReference>
<evidence type="ECO:0000313" key="6">
    <source>
        <dbReference type="Proteomes" id="UP000187609"/>
    </source>
</evidence>
<dbReference type="CDD" id="cd16872">
    <property type="entry name" value="ARID_HMGB9-like"/>
    <property type="match status" value="1"/>
</dbReference>
<dbReference type="GO" id="GO:0000400">
    <property type="term" value="F:four-way junction DNA binding"/>
    <property type="evidence" value="ECO:0007669"/>
    <property type="project" value="EnsemblPlants"/>
</dbReference>
<dbReference type="PROSITE" id="PS50118">
    <property type="entry name" value="HMG_BOX_2"/>
    <property type="match status" value="1"/>
</dbReference>
<dbReference type="Pfam" id="PF00505">
    <property type="entry name" value="HMG_box"/>
    <property type="match status" value="1"/>
</dbReference>
<evidence type="ECO:0000259" key="4">
    <source>
        <dbReference type="PROSITE" id="PS51011"/>
    </source>
</evidence>
<dbReference type="GO" id="GO:0019760">
    <property type="term" value="P:glucosinolate metabolic process"/>
    <property type="evidence" value="ECO:0007669"/>
    <property type="project" value="EnsemblPlants"/>
</dbReference>
<feature type="domain" description="HMG box" evidence="3">
    <location>
        <begin position="265"/>
        <end position="332"/>
    </location>
</feature>
<dbReference type="KEGG" id="nau:109229541"/>
<feature type="domain" description="ARID" evidence="4">
    <location>
        <begin position="34"/>
        <end position="125"/>
    </location>
</feature>
<reference evidence="5" key="1">
    <citation type="submission" date="2016-11" db="EMBL/GenBank/DDBJ databases">
        <title>The genome of Nicotiana attenuata.</title>
        <authorList>
            <person name="Xu S."/>
            <person name="Brockmoeller T."/>
            <person name="Gaquerel E."/>
            <person name="Navarro A."/>
            <person name="Kuhl H."/>
            <person name="Gase K."/>
            <person name="Ling Z."/>
            <person name="Zhou W."/>
            <person name="Kreitzer C."/>
            <person name="Stanke M."/>
            <person name="Tang H."/>
            <person name="Lyons E."/>
            <person name="Pandey P."/>
            <person name="Pandey S.P."/>
            <person name="Timmermann B."/>
            <person name="Baldwin I.T."/>
        </authorList>
    </citation>
    <scope>NUCLEOTIDE SEQUENCE [LARGE SCALE GENOMIC DNA]</scope>
    <source>
        <strain evidence="5">UT</strain>
    </source>
</reference>
<dbReference type="STRING" id="49451.A0A1J6J1U1"/>
<dbReference type="Gramene" id="OIT01241">
    <property type="protein sequence ID" value="OIT01241"/>
    <property type="gene ID" value="A4A49_20189"/>
</dbReference>
<dbReference type="PANTHER" id="PTHR46691:SF3">
    <property type="entry name" value="HIGH MOBILITY GROUP B PROTEIN 15"/>
    <property type="match status" value="1"/>
</dbReference>
<dbReference type="GO" id="GO:0009860">
    <property type="term" value="P:pollen tube growth"/>
    <property type="evidence" value="ECO:0007669"/>
    <property type="project" value="EnsemblPlants"/>
</dbReference>
<gene>
    <name evidence="5" type="primary">HMGB15</name>
    <name evidence="5" type="ORF">A4A49_20189</name>
</gene>
<dbReference type="PROSITE" id="PS51011">
    <property type="entry name" value="ARID"/>
    <property type="match status" value="1"/>
</dbReference>
<protein>
    <submittedName>
        <fullName evidence="5">High mobility group b protein 15</fullName>
    </submittedName>
</protein>
<dbReference type="SMART" id="SM01014">
    <property type="entry name" value="ARID"/>
    <property type="match status" value="1"/>
</dbReference>
<feature type="DNA-binding region" description="HMG box" evidence="1">
    <location>
        <begin position="265"/>
        <end position="332"/>
    </location>
</feature>
<dbReference type="InterPro" id="IPR009071">
    <property type="entry name" value="HMG_box_dom"/>
</dbReference>